<gene>
    <name evidence="1" type="ORF">OG626_12785</name>
</gene>
<evidence type="ECO:0000313" key="1">
    <source>
        <dbReference type="EMBL" id="WTY95713.1"/>
    </source>
</evidence>
<dbReference type="AlphaFoldDB" id="A0AAU3GR50"/>
<organism evidence="1">
    <name type="scientific">Streptomyces sp. NBC_01401</name>
    <dbReference type="NCBI Taxonomy" id="2903854"/>
    <lineage>
        <taxon>Bacteria</taxon>
        <taxon>Bacillati</taxon>
        <taxon>Actinomycetota</taxon>
        <taxon>Actinomycetes</taxon>
        <taxon>Kitasatosporales</taxon>
        <taxon>Streptomycetaceae</taxon>
        <taxon>Streptomyces</taxon>
    </lineage>
</organism>
<proteinExistence type="predicted"/>
<dbReference type="EMBL" id="CP109535">
    <property type="protein sequence ID" value="WTY95713.1"/>
    <property type="molecule type" value="Genomic_DNA"/>
</dbReference>
<name>A0AAU3GR50_9ACTN</name>
<protein>
    <submittedName>
        <fullName evidence="1">Uncharacterized protein</fullName>
    </submittedName>
</protein>
<accession>A0AAU3GR50</accession>
<sequence length="220" mass="23757">MTAATSTTIDDALERARVTVTDPAEFDVGAALRRLAADAGRSAPATDTARAAQAGHRLTTVCRWMINAPGAAGHIDRLAVPLPETTFDVEGAAVFACLLHLTGHPHSAQFWWQLSAGAGHRVSAYCLHLHHLSLGESREAAHWRYEVTDARSGTESIDDVLLRCLETVATYVRKNGSDASTPPTGLLEMEVDRLAGDGSNPILSRPDRRLADHLRDFTSR</sequence>
<reference evidence="1" key="1">
    <citation type="submission" date="2022-10" db="EMBL/GenBank/DDBJ databases">
        <title>The complete genomes of actinobacterial strains from the NBC collection.</title>
        <authorList>
            <person name="Joergensen T.S."/>
            <person name="Alvarez Arevalo M."/>
            <person name="Sterndorff E.B."/>
            <person name="Faurdal D."/>
            <person name="Vuksanovic O."/>
            <person name="Mourched A.-S."/>
            <person name="Charusanti P."/>
            <person name="Shaw S."/>
            <person name="Blin K."/>
            <person name="Weber T."/>
        </authorList>
    </citation>
    <scope>NUCLEOTIDE SEQUENCE</scope>
    <source>
        <strain evidence="1">NBC_01401</strain>
    </source>
</reference>